<dbReference type="Gene3D" id="2.20.80.10">
    <property type="entry name" value="Lipovitellin-phosvitin complex, chain A, domain 4"/>
    <property type="match status" value="1"/>
</dbReference>
<dbReference type="EMBL" id="GECU01023409">
    <property type="protein sequence ID" value="JAS84297.1"/>
    <property type="molecule type" value="Transcribed_RNA"/>
</dbReference>
<keyword evidence="6" id="KW-0446">Lipid-binding</keyword>
<evidence type="ECO:0000256" key="5">
    <source>
        <dbReference type="ARBA" id="ARBA00023055"/>
    </source>
</evidence>
<dbReference type="InterPro" id="IPR009454">
    <property type="entry name" value="Lipid_transpt_open_b-sht"/>
</dbReference>
<protein>
    <recommendedName>
        <fullName evidence="10">Vitellogenin domain-containing protein</fullName>
    </recommendedName>
</protein>
<feature type="non-terminal residue" evidence="11">
    <location>
        <position position="739"/>
    </location>
</feature>
<sequence length="739" mass="82863">AETPVTESSVWNTLMQLVTHSKLGVDSQVPKLFDLLIHQLASLGEQQLVKIFDQLQDKHARKYMLDALPLVGSAGSVQAMYQIYAAREVSRDELESWLTALSFHKQPSLEILDTLQLFMQDGYHPKTWLAVSSVVHSYCRLDPACADTPQVQAIMSALEQTLGESCISTTREQQETVVVALKAIGNMGFMSSLSVLRNCIMNKANPMEVRLAAVGATRRFPCDKLQKLSMLPLFQQHSQDTELRIAAYLAAVQCPDTATISRLRDVLYKEDTNQVLSFVWTHLTNLQESTSIWKQEIRQMLQDNYLANKFKTDARKFSRNYEMSAYSDILKTGATIDSNVVFSTKSYLPRSATLNLTLDLFGEAVNIFEIGTRLEGFESVVEDLFSPKGYFPDEGMQKMLKNMRGQEDSKNDVIQTFSEQFTKGTVNEPQGQMFARIFGNELYVTQFYDLNKFLSMKPAGKYSFKYFLESLSSLFANNNIDYTKSFRFINTEYVIPTIVGLPLHLEVNATATVGMQLTTKVDVESLLKIKSGYVGLSINPSAALKIDGKMMVDAVFTQAGVETKGSLSSNTYLDTKISIEKGQIIDFIVNVPRDKVEIVNVKSEVYINRRSKLTEIEGVGEMSEHDTCSGERLPTMSGMRVCSQYTVRNASGTENSPYFPLTGKFHYALALQKSDSFDTYEVHLKQMFDFNSARYSGKFVVEVDTPGSKLNRRLLADLAFNSKSGEANLDLKSPVGSVQ</sequence>
<dbReference type="GO" id="GO:0008289">
    <property type="term" value="F:lipid binding"/>
    <property type="evidence" value="ECO:0007669"/>
    <property type="project" value="UniProtKB-KW"/>
</dbReference>
<keyword evidence="8" id="KW-0325">Glycoprotein</keyword>
<keyword evidence="7" id="KW-1015">Disulfide bond</keyword>
<evidence type="ECO:0000256" key="3">
    <source>
        <dbReference type="ARBA" id="ARBA00022525"/>
    </source>
</evidence>
<feature type="domain" description="Vitellogenin" evidence="10">
    <location>
        <begin position="1"/>
        <end position="352"/>
    </location>
</feature>
<dbReference type="InterPro" id="IPR050733">
    <property type="entry name" value="Vitellogenin/Apolipophorin"/>
</dbReference>
<dbReference type="Pfam" id="PF01347">
    <property type="entry name" value="Vitellogenin_N"/>
    <property type="match status" value="1"/>
</dbReference>
<keyword evidence="3" id="KW-0964">Secreted</keyword>
<evidence type="ECO:0000256" key="4">
    <source>
        <dbReference type="ARBA" id="ARBA00022729"/>
    </source>
</evidence>
<dbReference type="PANTHER" id="PTHR23345:SF15">
    <property type="entry name" value="VITELLOGENIN 1-RELATED"/>
    <property type="match status" value="1"/>
</dbReference>
<dbReference type="AlphaFoldDB" id="A0A1B6IBJ6"/>
<dbReference type="InterPro" id="IPR015819">
    <property type="entry name" value="Lipid_transp_b-sht_shell"/>
</dbReference>
<evidence type="ECO:0000256" key="8">
    <source>
        <dbReference type="ARBA" id="ARBA00023180"/>
    </source>
</evidence>
<keyword evidence="2" id="KW-0813">Transport</keyword>
<dbReference type="InterPro" id="IPR015255">
    <property type="entry name" value="Vitellinogen_open_b-sht"/>
</dbReference>
<evidence type="ECO:0000256" key="1">
    <source>
        <dbReference type="ARBA" id="ARBA00004613"/>
    </source>
</evidence>
<dbReference type="PROSITE" id="PS51211">
    <property type="entry name" value="VITELLOGENIN"/>
    <property type="match status" value="1"/>
</dbReference>
<gene>
    <name evidence="11" type="ORF">g.52492</name>
</gene>
<reference evidence="11" key="1">
    <citation type="submission" date="2015-11" db="EMBL/GenBank/DDBJ databases">
        <title>De novo transcriptome assembly of four potential Pierce s Disease insect vectors from Arizona vineyards.</title>
        <authorList>
            <person name="Tassone E.E."/>
        </authorList>
    </citation>
    <scope>NUCLEOTIDE SEQUENCE</scope>
</reference>
<dbReference type="Pfam" id="PF09172">
    <property type="entry name" value="Vit_open_b-sht"/>
    <property type="match status" value="1"/>
</dbReference>
<keyword evidence="5" id="KW-0445">Lipid transport</keyword>
<evidence type="ECO:0000259" key="10">
    <source>
        <dbReference type="PROSITE" id="PS51211"/>
    </source>
</evidence>
<dbReference type="Gene3D" id="1.25.10.20">
    <property type="entry name" value="Vitellinogen, superhelical"/>
    <property type="match status" value="1"/>
</dbReference>
<evidence type="ECO:0000256" key="7">
    <source>
        <dbReference type="ARBA" id="ARBA00023157"/>
    </source>
</evidence>
<comment type="subcellular location">
    <subcellularLocation>
        <location evidence="1">Secreted</location>
    </subcellularLocation>
</comment>
<dbReference type="GO" id="GO:0045735">
    <property type="term" value="F:nutrient reservoir activity"/>
    <property type="evidence" value="ECO:0007669"/>
    <property type="project" value="UniProtKB-KW"/>
</dbReference>
<dbReference type="InterPro" id="IPR015817">
    <property type="entry name" value="Vitellinogen_open_b-sht_sub1"/>
</dbReference>
<evidence type="ECO:0000256" key="9">
    <source>
        <dbReference type="PROSITE-ProRule" id="PRU00557"/>
    </source>
</evidence>
<evidence type="ECO:0000313" key="11">
    <source>
        <dbReference type="EMBL" id="JAS84297.1"/>
    </source>
</evidence>
<feature type="non-terminal residue" evidence="11">
    <location>
        <position position="1"/>
    </location>
</feature>
<dbReference type="SUPFAM" id="SSF56968">
    <property type="entry name" value="Lipovitellin-phosvitin complex, beta-sheet shell regions"/>
    <property type="match status" value="1"/>
</dbReference>
<evidence type="ECO:0000256" key="6">
    <source>
        <dbReference type="ARBA" id="ARBA00023121"/>
    </source>
</evidence>
<dbReference type="InterPro" id="IPR001747">
    <property type="entry name" value="Vitellogenin_N"/>
</dbReference>
<accession>A0A1B6IBJ6</accession>
<name>A0A1B6IBJ6_9HEMI</name>
<evidence type="ECO:0000256" key="2">
    <source>
        <dbReference type="ARBA" id="ARBA00022448"/>
    </source>
</evidence>
<dbReference type="Gene3D" id="2.20.50.20">
    <property type="entry name" value="Lipovitellin. Chain A, domain 3"/>
    <property type="match status" value="1"/>
</dbReference>
<dbReference type="Pfam" id="PF06448">
    <property type="entry name" value="DUF1081"/>
    <property type="match status" value="1"/>
</dbReference>
<dbReference type="SUPFAM" id="SSF48431">
    <property type="entry name" value="Lipovitellin-phosvitin complex, superhelical domain"/>
    <property type="match status" value="1"/>
</dbReference>
<dbReference type="FunFam" id="2.20.50.20:FF:000007">
    <property type="entry name" value="von Willebrand factor type D domaincontaining protein"/>
    <property type="match status" value="1"/>
</dbReference>
<dbReference type="GO" id="GO:0005319">
    <property type="term" value="F:lipid transporter activity"/>
    <property type="evidence" value="ECO:0007669"/>
    <property type="project" value="InterPro"/>
</dbReference>
<dbReference type="SMART" id="SM01169">
    <property type="entry name" value="DUF1943"/>
    <property type="match status" value="1"/>
</dbReference>
<comment type="caution">
    <text evidence="9">Lacks conserved residue(s) required for the propagation of feature annotation.</text>
</comment>
<dbReference type="GO" id="GO:0005576">
    <property type="term" value="C:extracellular region"/>
    <property type="evidence" value="ECO:0007669"/>
    <property type="project" value="UniProtKB-SubCell"/>
</dbReference>
<proteinExistence type="predicted"/>
<keyword evidence="4" id="KW-0732">Signal</keyword>
<organism evidence="11">
    <name type="scientific">Homalodisca liturata</name>
    <dbReference type="NCBI Taxonomy" id="320908"/>
    <lineage>
        <taxon>Eukaryota</taxon>
        <taxon>Metazoa</taxon>
        <taxon>Ecdysozoa</taxon>
        <taxon>Arthropoda</taxon>
        <taxon>Hexapoda</taxon>
        <taxon>Insecta</taxon>
        <taxon>Pterygota</taxon>
        <taxon>Neoptera</taxon>
        <taxon>Paraneoptera</taxon>
        <taxon>Hemiptera</taxon>
        <taxon>Auchenorrhyncha</taxon>
        <taxon>Membracoidea</taxon>
        <taxon>Cicadellidae</taxon>
        <taxon>Cicadellinae</taxon>
        <taxon>Proconiini</taxon>
        <taxon>Homalodisca</taxon>
    </lineage>
</organism>
<dbReference type="PANTHER" id="PTHR23345">
    <property type="entry name" value="VITELLOGENIN-RELATED"/>
    <property type="match status" value="1"/>
</dbReference>
<dbReference type="InterPro" id="IPR011030">
    <property type="entry name" value="Lipovitellin_superhlx_dom"/>
</dbReference>